<keyword evidence="2" id="KW-1185">Reference proteome</keyword>
<evidence type="ECO:0000313" key="2">
    <source>
        <dbReference type="Proteomes" id="UP000008148"/>
    </source>
</evidence>
<dbReference type="Proteomes" id="UP000008148">
    <property type="component" value="Chromosome"/>
</dbReference>
<dbReference type="HOGENOM" id="CLU_3197814_0_0_6"/>
<evidence type="ECO:0000313" key="1">
    <source>
        <dbReference type="EMBL" id="ABV13974.1"/>
    </source>
</evidence>
<sequence length="45" mass="5074">MQRLNIARKYSLNTDVDYLLIPFEILNECRLPAGGEETKSAFADG</sequence>
<gene>
    <name evidence="1" type="ordered locus">CKO_02868</name>
</gene>
<organism evidence="1 2">
    <name type="scientific">Citrobacter koseri (strain ATCC BAA-895 / CDC 4225-83 / SGSC4696)</name>
    <dbReference type="NCBI Taxonomy" id="290338"/>
    <lineage>
        <taxon>Bacteria</taxon>
        <taxon>Pseudomonadati</taxon>
        <taxon>Pseudomonadota</taxon>
        <taxon>Gammaproteobacteria</taxon>
        <taxon>Enterobacterales</taxon>
        <taxon>Enterobacteriaceae</taxon>
        <taxon>Citrobacter</taxon>
    </lineage>
</organism>
<accession>A8AKG1</accession>
<dbReference type="KEGG" id="cko:CKO_02868"/>
<dbReference type="AlphaFoldDB" id="A8AKG1"/>
<dbReference type="EMBL" id="CP000822">
    <property type="protein sequence ID" value="ABV13974.1"/>
    <property type="molecule type" value="Genomic_DNA"/>
</dbReference>
<proteinExistence type="predicted"/>
<reference evidence="1 2" key="1">
    <citation type="submission" date="2007-08" db="EMBL/GenBank/DDBJ databases">
        <authorList>
            <consortium name="The Citrobacter koseri Genome Sequencing Project"/>
            <person name="McClelland M."/>
            <person name="Sanderson E.K."/>
            <person name="Porwollik S."/>
            <person name="Spieth J."/>
            <person name="Clifton W.S."/>
            <person name="Latreille P."/>
            <person name="Courtney L."/>
            <person name="Wang C."/>
            <person name="Pepin K."/>
            <person name="Bhonagiri V."/>
            <person name="Nash W."/>
            <person name="Johnson M."/>
            <person name="Thiruvilangam P."/>
            <person name="Wilson R."/>
        </authorList>
    </citation>
    <scope>NUCLEOTIDE SEQUENCE [LARGE SCALE GENOMIC DNA]</scope>
    <source>
        <strain evidence="2">ATCC BAA-895 / CDC 4225-83 / SGSC4696</strain>
    </source>
</reference>
<dbReference type="STRING" id="290338.CKO_02868"/>
<name>A8AKG1_CITK8</name>
<protein>
    <submittedName>
        <fullName evidence="1">Uncharacterized protein</fullName>
    </submittedName>
</protein>